<keyword evidence="1" id="KW-0732">Signal</keyword>
<evidence type="ECO:0000313" key="2">
    <source>
        <dbReference type="EMBL" id="AKQ63859.1"/>
    </source>
</evidence>
<dbReference type="EMBL" id="CP012109">
    <property type="protein sequence ID" value="AKQ63859.1"/>
    <property type="molecule type" value="Genomic_DNA"/>
</dbReference>
<dbReference type="KEGG" id="mym:A176_000771"/>
<dbReference type="Proteomes" id="UP000009026">
    <property type="component" value="Chromosome"/>
</dbReference>
<feature type="chain" id="PRO_5005211811" evidence="1">
    <location>
        <begin position="20"/>
        <end position="307"/>
    </location>
</feature>
<dbReference type="RefSeq" id="WP_002633421.1">
    <property type="nucleotide sequence ID" value="NZ_CP012109.1"/>
</dbReference>
<organism evidence="2 3">
    <name type="scientific">Pseudomyxococcus hansupus</name>
    <dbReference type="NCBI Taxonomy" id="1297742"/>
    <lineage>
        <taxon>Bacteria</taxon>
        <taxon>Pseudomonadati</taxon>
        <taxon>Myxococcota</taxon>
        <taxon>Myxococcia</taxon>
        <taxon>Myxococcales</taxon>
        <taxon>Cystobacterineae</taxon>
        <taxon>Myxococcaceae</taxon>
        <taxon>Pseudomyxococcus</taxon>
    </lineage>
</organism>
<feature type="signal peptide" evidence="1">
    <location>
        <begin position="1"/>
        <end position="19"/>
    </location>
</feature>
<dbReference type="eggNOG" id="COG5263">
    <property type="taxonomic scope" value="Bacteria"/>
</dbReference>
<dbReference type="PROSITE" id="PS51257">
    <property type="entry name" value="PROKAR_LIPOPROTEIN"/>
    <property type="match status" value="1"/>
</dbReference>
<dbReference type="PATRIC" id="fig|1297742.4.peg.787"/>
<name>A0A0H4WM74_9BACT</name>
<evidence type="ECO:0000256" key="1">
    <source>
        <dbReference type="SAM" id="SignalP"/>
    </source>
</evidence>
<dbReference type="STRING" id="1297742.A176_000771"/>
<proteinExistence type="predicted"/>
<gene>
    <name evidence="2" type="ORF">A176_000771</name>
</gene>
<protein>
    <submittedName>
        <fullName evidence="2">Alpha-1,2-mannosidase</fullName>
    </submittedName>
</protein>
<dbReference type="AlphaFoldDB" id="A0A0H4WM74"/>
<keyword evidence="3" id="KW-1185">Reference proteome</keyword>
<accession>A0A0H4WM74</accession>
<evidence type="ECO:0000313" key="3">
    <source>
        <dbReference type="Proteomes" id="UP000009026"/>
    </source>
</evidence>
<reference evidence="2 3" key="1">
    <citation type="journal article" date="2016" name="PLoS ONE">
        <title>Complete Genome Sequence and Comparative Genomics of a Novel Myxobacterium Myxococcus hansupus.</title>
        <authorList>
            <person name="Sharma G."/>
            <person name="Narwani T."/>
            <person name="Subramanian S."/>
        </authorList>
    </citation>
    <scope>NUCLEOTIDE SEQUENCE [LARGE SCALE GENOMIC DNA]</scope>
    <source>
        <strain evidence="3">mixupus</strain>
    </source>
</reference>
<sequence length="307" mass="32223">MKKPLFAKTFPLLAVTALGLTGCEPLMPEAPPPTGAQVQPQESINGLSFNGLSFNGLSFNGLSFNGLSFNGLSSTAFTTWFQSNPSLADMAMRYVVRCAVPDGQTRTFTSPTTSVQYTWDGGLGLAPSWAAGNAATLAEQQIVSACLAAHGNRLGESLLISVLGRDAAGDVIPYTAEEIITYSRKESCFFGNLFNEEGLYVAAERAPLGPQESTSRACAGLLDDGTETEVPCAPMVHVGDCTSHCTLDEGGLFFATCTAGGVTYLPITTRLSPADVNQCGDGVCQATERCGTSHRYDNCALDCGPCP</sequence>